<keyword evidence="3" id="KW-0963">Cytoplasm</keyword>
<evidence type="ECO:0000256" key="8">
    <source>
        <dbReference type="SAM" id="SignalP"/>
    </source>
</evidence>
<dbReference type="Proteomes" id="UP000650616">
    <property type="component" value="Unassembled WGS sequence"/>
</dbReference>
<dbReference type="InterPro" id="IPR001179">
    <property type="entry name" value="PPIase_FKBP_dom"/>
</dbReference>
<dbReference type="InterPro" id="IPR036944">
    <property type="entry name" value="PPIase_FKBP_N_sf"/>
</dbReference>
<evidence type="ECO:0000256" key="7">
    <source>
        <dbReference type="RuleBase" id="RU003915"/>
    </source>
</evidence>
<reference evidence="10 13" key="2">
    <citation type="submission" date="2020-10" db="EMBL/GenBank/DDBJ databases">
        <title>Campylobacter californiensis sp. nov. isolated from cattle and feral swine in California.</title>
        <authorList>
            <person name="Miller W.G."/>
        </authorList>
    </citation>
    <scope>NUCLEOTIDE SEQUENCE [LARGE SCALE GENOMIC DNA]</scope>
    <source>
        <strain evidence="10 13">RM12919</strain>
    </source>
</reference>
<dbReference type="PANTHER" id="PTHR43811:SF19">
    <property type="entry name" value="39 KDA FK506-BINDING NUCLEAR PROTEIN"/>
    <property type="match status" value="1"/>
</dbReference>
<comment type="similarity">
    <text evidence="2 7">Belongs to the FKBP-type PPIase family.</text>
</comment>
<evidence type="ECO:0000256" key="1">
    <source>
        <dbReference type="ARBA" id="ARBA00000971"/>
    </source>
</evidence>
<gene>
    <name evidence="10" type="ORF">CCAL12919_00500</name>
    <name evidence="11" type="ORF">CCAL9337_02275</name>
</gene>
<evidence type="ECO:0000256" key="4">
    <source>
        <dbReference type="ARBA" id="ARBA00023110"/>
    </source>
</evidence>
<evidence type="ECO:0000259" key="9">
    <source>
        <dbReference type="PROSITE" id="PS50059"/>
    </source>
</evidence>
<dbReference type="EMBL" id="JADBHS010000001">
    <property type="protein sequence ID" value="MBE2985615.1"/>
    <property type="molecule type" value="Genomic_DNA"/>
</dbReference>
<proteinExistence type="inferred from homology"/>
<evidence type="ECO:0000256" key="5">
    <source>
        <dbReference type="ARBA" id="ARBA00023235"/>
    </source>
</evidence>
<dbReference type="Gene3D" id="1.10.287.460">
    <property type="entry name" value="Peptidyl-prolyl cis-trans isomerase, FKBP-type, N-terminal domain"/>
    <property type="match status" value="1"/>
</dbReference>
<dbReference type="PROSITE" id="PS50059">
    <property type="entry name" value="FKBP_PPIASE"/>
    <property type="match status" value="1"/>
</dbReference>
<evidence type="ECO:0000313" key="10">
    <source>
        <dbReference type="EMBL" id="MBE2985615.1"/>
    </source>
</evidence>
<evidence type="ECO:0000256" key="3">
    <source>
        <dbReference type="ARBA" id="ARBA00022490"/>
    </source>
</evidence>
<comment type="catalytic activity">
    <reaction evidence="1 6 7">
        <text>[protein]-peptidylproline (omega=180) = [protein]-peptidylproline (omega=0)</text>
        <dbReference type="Rhea" id="RHEA:16237"/>
        <dbReference type="Rhea" id="RHEA-COMP:10747"/>
        <dbReference type="Rhea" id="RHEA-COMP:10748"/>
        <dbReference type="ChEBI" id="CHEBI:83833"/>
        <dbReference type="ChEBI" id="CHEBI:83834"/>
        <dbReference type="EC" id="5.2.1.8"/>
    </reaction>
</comment>
<name>A0AAW3ZWN7_9BACT</name>
<feature type="domain" description="PPIase FKBP-type" evidence="9">
    <location>
        <begin position="147"/>
        <end position="232"/>
    </location>
</feature>
<dbReference type="InterPro" id="IPR046357">
    <property type="entry name" value="PPIase_dom_sf"/>
</dbReference>
<accession>A0AAW3ZWN7</accession>
<keyword evidence="5 6" id="KW-0413">Isomerase</keyword>
<comment type="caution">
    <text evidence="11">The sequence shown here is derived from an EMBL/GenBank/DDBJ whole genome shotgun (WGS) entry which is preliminary data.</text>
</comment>
<dbReference type="SUPFAM" id="SSF54534">
    <property type="entry name" value="FKBP-like"/>
    <property type="match status" value="1"/>
</dbReference>
<keyword evidence="12" id="KW-1185">Reference proteome</keyword>
<dbReference type="PANTHER" id="PTHR43811">
    <property type="entry name" value="FKBP-TYPE PEPTIDYL-PROLYL CIS-TRANS ISOMERASE FKPA"/>
    <property type="match status" value="1"/>
</dbReference>
<evidence type="ECO:0000313" key="13">
    <source>
        <dbReference type="Proteomes" id="UP001318760"/>
    </source>
</evidence>
<dbReference type="Gene3D" id="3.10.50.40">
    <property type="match status" value="1"/>
</dbReference>
<organism evidence="11 12">
    <name type="scientific">Campylobacter californiensis</name>
    <dbReference type="NCBI Taxonomy" id="1032243"/>
    <lineage>
        <taxon>Bacteria</taxon>
        <taxon>Pseudomonadati</taxon>
        <taxon>Campylobacterota</taxon>
        <taxon>Epsilonproteobacteria</taxon>
        <taxon>Campylobacterales</taxon>
        <taxon>Campylobacteraceae</taxon>
        <taxon>Campylobacter</taxon>
    </lineage>
</organism>
<dbReference type="GO" id="GO:0003755">
    <property type="term" value="F:peptidyl-prolyl cis-trans isomerase activity"/>
    <property type="evidence" value="ECO:0007669"/>
    <property type="project" value="UniProtKB-UniRule"/>
</dbReference>
<reference evidence="11 12" key="1">
    <citation type="submission" date="2015-08" db="EMBL/GenBank/DDBJ databases">
        <title>Comparative genomics of the Campylobacter concisus group.</title>
        <authorList>
            <person name="Yee E."/>
            <person name="Chapman M.H."/>
            <person name="Huynh S."/>
            <person name="Bono J.L."/>
            <person name="On S.L."/>
            <person name="St Leger J."/>
            <person name="Foster G."/>
            <person name="Parker C.T."/>
            <person name="Miller W.G."/>
        </authorList>
    </citation>
    <scope>NUCLEOTIDE SEQUENCE [LARGE SCALE GENOMIC DNA]</scope>
    <source>
        <strain evidence="11 12">RM9337</strain>
    </source>
</reference>
<feature type="signal peptide" evidence="8">
    <location>
        <begin position="1"/>
        <end position="21"/>
    </location>
</feature>
<evidence type="ECO:0000256" key="6">
    <source>
        <dbReference type="PROSITE-ProRule" id="PRU00277"/>
    </source>
</evidence>
<dbReference type="EMBL" id="LIWG01000002">
    <property type="protein sequence ID" value="MBE3607556.1"/>
    <property type="molecule type" value="Genomic_DNA"/>
</dbReference>
<keyword evidence="4 6" id="KW-0697">Rotamase</keyword>
<dbReference type="RefSeq" id="WP_169971626.1">
    <property type="nucleotide sequence ID" value="NZ_CP012545.1"/>
</dbReference>
<feature type="chain" id="PRO_5044718296" description="Peptidyl-prolyl cis-trans isomerase" evidence="8">
    <location>
        <begin position="22"/>
        <end position="256"/>
    </location>
</feature>
<protein>
    <recommendedName>
        <fullName evidence="7">Peptidyl-prolyl cis-trans isomerase</fullName>
        <ecNumber evidence="7">5.2.1.8</ecNumber>
    </recommendedName>
</protein>
<dbReference type="AlphaFoldDB" id="A0AAW3ZWN7"/>
<evidence type="ECO:0000256" key="2">
    <source>
        <dbReference type="ARBA" id="ARBA00006577"/>
    </source>
</evidence>
<dbReference type="EC" id="5.2.1.8" evidence="7"/>
<dbReference type="Pfam" id="PF00254">
    <property type="entry name" value="FKBP_C"/>
    <property type="match status" value="1"/>
</dbReference>
<dbReference type="Proteomes" id="UP001318760">
    <property type="component" value="Unassembled WGS sequence"/>
</dbReference>
<dbReference type="Pfam" id="PF01346">
    <property type="entry name" value="FKBP_N"/>
    <property type="match status" value="1"/>
</dbReference>
<sequence>MQKVILKSLIPIFCLSSCVFGAQLSTTEEKESYAIGASTGSYISNQLHNQMQMGVKSDVNIVIEGLIDALKKQTKMKDEDIISLLNERADRLNKITEENKKIQLANNKKIGKEFMAKNAKNKNVKTTKSGLQYEMLVLGGGDKPKPESIVEVHYKGYLPNGEVFENTYDNKTSMHLSLINVIEGFKEGLLLMNAGSKYKFVIPSELAYADEELETIPAGSTVVFEVELLKVLKPGEYSKIVKDMSEQEIKNIHQTK</sequence>
<dbReference type="InterPro" id="IPR000774">
    <property type="entry name" value="PPIase_FKBP_N"/>
</dbReference>
<evidence type="ECO:0000313" key="11">
    <source>
        <dbReference type="EMBL" id="MBE3607556.1"/>
    </source>
</evidence>
<keyword evidence="8" id="KW-0732">Signal</keyword>
<dbReference type="GO" id="GO:0006457">
    <property type="term" value="P:protein folding"/>
    <property type="evidence" value="ECO:0007669"/>
    <property type="project" value="InterPro"/>
</dbReference>
<evidence type="ECO:0000313" key="12">
    <source>
        <dbReference type="Proteomes" id="UP000650616"/>
    </source>
</evidence>